<dbReference type="Pfam" id="PF02862">
    <property type="entry name" value="DDHD"/>
    <property type="match status" value="1"/>
</dbReference>
<dbReference type="InterPro" id="IPR058055">
    <property type="entry name" value="PA-PLA1"/>
</dbReference>
<evidence type="ECO:0000313" key="3">
    <source>
        <dbReference type="Proteomes" id="UP000031512"/>
    </source>
</evidence>
<dbReference type="OrthoDB" id="69269at2759"/>
<dbReference type="InterPro" id="IPR029058">
    <property type="entry name" value="AB_hydrolase_fold"/>
</dbReference>
<proteinExistence type="predicted"/>
<keyword evidence="3" id="KW-1185">Reference proteome</keyword>
<feature type="domain" description="DDHD" evidence="1">
    <location>
        <begin position="78"/>
        <end position="339"/>
    </location>
</feature>
<sequence length="437" mass="50059">MLDICFYFNPKFSDFLLVNVANDINGEITRLRNHTSGLFLNSKIVIIGYSMGSVIGDELIRGNTDRMTNLNPSERPKLEHKVDYFFAVGSPLSCALVYQTPRFINTGLKFPDGVRYLNVFHPYDPIACRWERLIYRDIKKIPDPVVLPFWQNNGFKNWYDWDKRMQHAKSVIVDNITDVAASISKSIFGWWGRSENDSVLNKNITSSDNRRRAFESFRTRLKDQNTLDILEAFDDPRNPITDGIITEKKEDYSRTNDTDSVFFLQSEEDIFSDIEEIKASEKALDQLNKSNQSLPVRYDFQLQEDATEHYLNPLAILQSHISYWGSKDVALFILKTVHGSHESISITALLSAIETKAKKLSFVAVNKTLKQQFLAIAEDAKRAFEKVSKEDLTLKTENVATLKTAWNAITKTNDVDVYPNELLTCDIIETDDSFSAQ</sequence>
<dbReference type="STRING" id="1537102.L1LFT2"/>
<dbReference type="EMBL" id="ACOU01000002">
    <property type="protein sequence ID" value="EKX74267.1"/>
    <property type="molecule type" value="Genomic_DNA"/>
</dbReference>
<dbReference type="AlphaFoldDB" id="L1LFT2"/>
<dbReference type="eggNOG" id="KOG2308">
    <property type="taxonomic scope" value="Eukaryota"/>
</dbReference>
<dbReference type="PANTHER" id="PTHR23509">
    <property type="entry name" value="PA-PL1 PHOSPHOLIPASE FAMILY"/>
    <property type="match status" value="1"/>
</dbReference>
<dbReference type="Proteomes" id="UP000031512">
    <property type="component" value="Unassembled WGS sequence"/>
</dbReference>
<gene>
    <name evidence="2" type="ORF">BEWA_043080</name>
</gene>
<dbReference type="PANTHER" id="PTHR23509:SF10">
    <property type="entry name" value="LD21067P"/>
    <property type="match status" value="1"/>
</dbReference>
<dbReference type="RefSeq" id="XP_004833719.1">
    <property type="nucleotide sequence ID" value="XM_004833662.1"/>
</dbReference>
<dbReference type="SMART" id="SM01127">
    <property type="entry name" value="DDHD"/>
    <property type="match status" value="1"/>
</dbReference>
<dbReference type="PROSITE" id="PS51043">
    <property type="entry name" value="DDHD"/>
    <property type="match status" value="1"/>
</dbReference>
<dbReference type="GO" id="GO:0004620">
    <property type="term" value="F:phospholipase activity"/>
    <property type="evidence" value="ECO:0007669"/>
    <property type="project" value="TreeGrafter"/>
</dbReference>
<organism evidence="2 3">
    <name type="scientific">Theileria equi strain WA</name>
    <dbReference type="NCBI Taxonomy" id="1537102"/>
    <lineage>
        <taxon>Eukaryota</taxon>
        <taxon>Sar</taxon>
        <taxon>Alveolata</taxon>
        <taxon>Apicomplexa</taxon>
        <taxon>Aconoidasida</taxon>
        <taxon>Piroplasmida</taxon>
        <taxon>Theileriidae</taxon>
        <taxon>Theileria</taxon>
    </lineage>
</organism>
<dbReference type="GeneID" id="15807715"/>
<dbReference type="SUPFAM" id="SSF53474">
    <property type="entry name" value="alpha/beta-Hydrolases"/>
    <property type="match status" value="1"/>
</dbReference>
<protein>
    <recommendedName>
        <fullName evidence="1">DDHD domain-containing protein</fullName>
    </recommendedName>
</protein>
<evidence type="ECO:0000313" key="2">
    <source>
        <dbReference type="EMBL" id="EKX74267.1"/>
    </source>
</evidence>
<dbReference type="GO" id="GO:0005737">
    <property type="term" value="C:cytoplasm"/>
    <property type="evidence" value="ECO:0007669"/>
    <property type="project" value="TreeGrafter"/>
</dbReference>
<comment type="caution">
    <text evidence="2">The sequence shown here is derived from an EMBL/GenBank/DDBJ whole genome shotgun (WGS) entry which is preliminary data.</text>
</comment>
<name>L1LFT2_THEEQ</name>
<dbReference type="GO" id="GO:0046872">
    <property type="term" value="F:metal ion binding"/>
    <property type="evidence" value="ECO:0007669"/>
    <property type="project" value="InterPro"/>
</dbReference>
<dbReference type="VEuPathDB" id="PiroplasmaDB:BEWA_043080"/>
<reference evidence="2 3" key="1">
    <citation type="journal article" date="2012" name="BMC Genomics">
        <title>Comparative genomic analysis and phylogenetic position of Theileria equi.</title>
        <authorList>
            <person name="Kappmeyer L.S."/>
            <person name="Thiagarajan M."/>
            <person name="Herndon D.R."/>
            <person name="Ramsay J.D."/>
            <person name="Caler E."/>
            <person name="Djikeng A."/>
            <person name="Gillespie J.J."/>
            <person name="Lau A.O."/>
            <person name="Roalson E.H."/>
            <person name="Silva J.C."/>
            <person name="Silva M.G."/>
            <person name="Suarez C.E."/>
            <person name="Ueti M.W."/>
            <person name="Nene V.M."/>
            <person name="Mealey R.H."/>
            <person name="Knowles D.P."/>
            <person name="Brayton K.A."/>
        </authorList>
    </citation>
    <scope>NUCLEOTIDE SEQUENCE [LARGE SCALE GENOMIC DNA]</scope>
    <source>
        <strain evidence="2 3">WA</strain>
    </source>
</reference>
<evidence type="ECO:0000259" key="1">
    <source>
        <dbReference type="PROSITE" id="PS51043"/>
    </source>
</evidence>
<accession>L1LFT2</accession>
<dbReference type="InterPro" id="IPR004177">
    <property type="entry name" value="DDHD_dom"/>
</dbReference>
<dbReference type="KEGG" id="beq:BEWA_043080"/>